<dbReference type="GO" id="GO:0016746">
    <property type="term" value="F:acyltransferase activity"/>
    <property type="evidence" value="ECO:0007669"/>
    <property type="project" value="UniProtKB-KW"/>
</dbReference>
<gene>
    <name evidence="2" type="ORF">Q8947_07355</name>
</gene>
<dbReference type="InterPro" id="IPR016181">
    <property type="entry name" value="Acyl_CoA_acyltransferase"/>
</dbReference>
<dbReference type="Pfam" id="PF14542">
    <property type="entry name" value="Acetyltransf_CG"/>
    <property type="match status" value="1"/>
</dbReference>
<dbReference type="RefSeq" id="WP_165278088.1">
    <property type="nucleotide sequence ID" value="NZ_JAUZQE010000013.1"/>
</dbReference>
<dbReference type="SUPFAM" id="SSF55729">
    <property type="entry name" value="Acyl-CoA N-acyltransferases (Nat)"/>
    <property type="match status" value="1"/>
</dbReference>
<evidence type="ECO:0000313" key="3">
    <source>
        <dbReference type="Proteomes" id="UP001232156"/>
    </source>
</evidence>
<accession>A0ABU1D5W2</accession>
<dbReference type="Proteomes" id="UP001232156">
    <property type="component" value="Unassembled WGS sequence"/>
</dbReference>
<keyword evidence="2" id="KW-0012">Acyltransferase</keyword>
<comment type="caution">
    <text evidence="2">The sequence shown here is derived from an EMBL/GenBank/DDBJ whole genome shotgun (WGS) entry which is preliminary data.</text>
</comment>
<reference evidence="2 3" key="1">
    <citation type="submission" date="2023-08" db="EMBL/GenBank/DDBJ databases">
        <title>Alcaligenaceae gen. nov., a novel taxon isolated from the sludge of Yixing Pesticide Factory.</title>
        <authorList>
            <person name="Ruan L."/>
        </authorList>
    </citation>
    <scope>NUCLEOTIDE SEQUENCE [LARGE SCALE GENOMIC DNA]</scope>
    <source>
        <strain evidence="2 3">LG-2</strain>
    </source>
</reference>
<keyword evidence="2" id="KW-0808">Transferase</keyword>
<dbReference type="PANTHER" id="PTHR31435">
    <property type="entry name" value="PROTEIN NATD1"/>
    <property type="match status" value="1"/>
</dbReference>
<dbReference type="EC" id="2.3.1.-" evidence="2"/>
<dbReference type="InterPro" id="IPR045057">
    <property type="entry name" value="Gcn5-rel_NAT"/>
</dbReference>
<feature type="domain" description="N-acetyltransferase" evidence="1">
    <location>
        <begin position="6"/>
        <end position="92"/>
    </location>
</feature>
<sequence length="93" mass="10380">MNRSIEHNSDQSRFQWVEDGQLCVLDYHLQGDVMAITHTGVPAAVGGRGIAADLARSALETARARGWKVRPLCSYVDAYMRRQKGAYDDLRAD</sequence>
<protein>
    <submittedName>
        <fullName evidence="2">GNAT family N-acetyltransferase</fullName>
        <ecNumber evidence="2">2.3.1.-</ecNumber>
    </submittedName>
</protein>
<dbReference type="PANTHER" id="PTHR31435:SF9">
    <property type="entry name" value="PROTEIN NATD1"/>
    <property type="match status" value="1"/>
</dbReference>
<evidence type="ECO:0000259" key="1">
    <source>
        <dbReference type="PROSITE" id="PS51729"/>
    </source>
</evidence>
<name>A0ABU1D5W2_9BURK</name>
<organism evidence="2 3">
    <name type="scientific">Yanghanlia caeni</name>
    <dbReference type="NCBI Taxonomy" id="3064283"/>
    <lineage>
        <taxon>Bacteria</taxon>
        <taxon>Pseudomonadati</taxon>
        <taxon>Pseudomonadota</taxon>
        <taxon>Betaproteobacteria</taxon>
        <taxon>Burkholderiales</taxon>
        <taxon>Alcaligenaceae</taxon>
        <taxon>Yanghanlia</taxon>
    </lineage>
</organism>
<keyword evidence="3" id="KW-1185">Reference proteome</keyword>
<dbReference type="PROSITE" id="PS51729">
    <property type="entry name" value="GNAT_YJDJ"/>
    <property type="match status" value="1"/>
</dbReference>
<evidence type="ECO:0000313" key="2">
    <source>
        <dbReference type="EMBL" id="MDR4125801.1"/>
    </source>
</evidence>
<dbReference type="Gene3D" id="3.40.630.30">
    <property type="match status" value="1"/>
</dbReference>
<dbReference type="EMBL" id="JAUZQE010000013">
    <property type="protein sequence ID" value="MDR4125801.1"/>
    <property type="molecule type" value="Genomic_DNA"/>
</dbReference>
<dbReference type="InterPro" id="IPR031165">
    <property type="entry name" value="GNAT_YJDJ"/>
</dbReference>
<proteinExistence type="predicted"/>